<dbReference type="Proteomes" id="UP000800041">
    <property type="component" value="Unassembled WGS sequence"/>
</dbReference>
<feature type="region of interest" description="Disordered" evidence="9">
    <location>
        <begin position="121"/>
        <end position="153"/>
    </location>
</feature>
<feature type="compositionally biased region" description="Polar residues" evidence="9">
    <location>
        <begin position="410"/>
        <end position="449"/>
    </location>
</feature>
<feature type="region of interest" description="Disordered" evidence="9">
    <location>
        <begin position="398"/>
        <end position="519"/>
    </location>
</feature>
<dbReference type="Pfam" id="PF13181">
    <property type="entry name" value="TPR_8"/>
    <property type="match status" value="1"/>
</dbReference>
<gene>
    <name evidence="11" type="ORF">K402DRAFT_416151</name>
</gene>
<feature type="compositionally biased region" description="Polar residues" evidence="9">
    <location>
        <begin position="277"/>
        <end position="292"/>
    </location>
</feature>
<evidence type="ECO:0000256" key="3">
    <source>
        <dbReference type="ARBA" id="ARBA00011970"/>
    </source>
</evidence>
<dbReference type="GO" id="GO:0097363">
    <property type="term" value="F:protein O-acetylglucosaminyltransferase activity"/>
    <property type="evidence" value="ECO:0007669"/>
    <property type="project" value="UniProtKB-EC"/>
</dbReference>
<evidence type="ECO:0000313" key="11">
    <source>
        <dbReference type="EMBL" id="KAF1992497.1"/>
    </source>
</evidence>
<accession>A0A6G1HHF0</accession>
<feature type="compositionally biased region" description="Polar residues" evidence="9">
    <location>
        <begin position="507"/>
        <end position="519"/>
    </location>
</feature>
<feature type="region of interest" description="Disordered" evidence="9">
    <location>
        <begin position="1"/>
        <end position="103"/>
    </location>
</feature>
<keyword evidence="5 11" id="KW-0808">Transferase</keyword>
<evidence type="ECO:0000256" key="2">
    <source>
        <dbReference type="ARBA" id="ARBA00005386"/>
    </source>
</evidence>
<dbReference type="GO" id="GO:0006493">
    <property type="term" value="P:protein O-linked glycosylation"/>
    <property type="evidence" value="ECO:0007669"/>
    <property type="project" value="TreeGrafter"/>
</dbReference>
<sequence>MHSFGRSPSRSSYDPLSSSQRPNSSLRNRQNADQHPPQHPQQYAQPLQRQYSSEAQHGESAESRGGSTPKPAENMLRRKTPNGVLASAYDGSQGEKPHTSKHILLPVSENAKENGTVLSQNASLELPVRPSSGNLSTNNISNRPESWPQNEVWDPGVQGGPSKRPRMMTQQPNLPQIDSMLQQMPQQTPWLNPNGQVFNGFVQQTLQAPPGPTASNSHGPFGPYWPDGTFVAYRPAAMRDPRYFSNVNMAGMSAENNGWQGRPAHFPSHNGPYASQRGHSFSMPSNPFQGQPQVGHPGGYGPQHHNYPSPFSPDLYGFRRNSSGHFNESSGQSTPRGSFGPATTPMPDFGPQSPNIMSRERVFAFAHASYVELLKYINSTKKGGSYYHYDQGYHRYSRPSIFPKPPPQLNMDTLGSGSARTPTDSESRQSVFSTAQSHRPSGFFNPQQLHTRHENASPYQTPTPWPQPQGPNDHQEASQWPSWHAHGGIGSPMPPTHPPGGYHTLRRSTTTISPFPDQSPSSQATIALHHLTELCNESNWTWVDGILLGACLAYALSDYTKSMKWNSKILEIDANHVEALSNLAATLLAIHRKKDAEKCWLRAIKLRPSYFEAVEHLVGLFCSDHRGNEAVEIIEHVERALQCSVKREARSLDRQSESSTSTNRSPCVSELSDRPLFDYDVEGDSTYRDFLDGAAKQPGFGSSGYAIPASENGRMLQLVHAKGNMLYAMGETARAAKAFEGAVLIGAGRHMKGVDGLIQHILKVVSTENMEPSVVSSAPVSNYPILLPPEKALITHRLCFPSHGELPGLVDVPSDGMAKKAAVSTTSNSLLSLAKIFQDGMATSSPKATAFHSKQGVREILALYYLSLSLQPSPSTANNVGILLASVQQAAVLKVPFDKNSMPRLPGVTPGSGVALALAYYNYGLNLDLRHAHLYTNLGSLLKDIGQLNSAIQMYEKAVQCDPNFDIALANLANAVKDRGQISDAIFYYKRAVTASPDFAEAVCGLANALNSVCSWQSRGGIATHGGKLDRWHVDDNGLLLDATKPGASSSGWIKRVVDLVEKQLRDGEAWGQGNIGETFMEQITHILPILDGDAKQVAEKDKSIRSTLATWSNEKWEGARLVRLVERIIRRLQWQWYQDAYVRKKQRSVSAYSRPQLPPTMTVPSAPTVLPFHTFTCPMTAEQIRYISQRNGLRISCSTLKSNWLPWTVYKPPPPPSPFLRVGYVSSDFNNHPLAHLMQSVFGMHDSNKVKAYCYATTPSDNSVHRQQIERESPVFYEASNWTTEKLVNQIHEDGIHILVNLNGYTRGARNEVFAARPAPIQMSFMGFAGTLGAEWCDYLVADDTAISKDTLRPYRNNVTLEDQLKDENSGGKNRDWIYGENIVFCKDTFFCCDHRQSAPDAKGEQLSWEKEQERRWAMRKELFPSLSEDVVIFGNFNQLYKIEPTTFRTWLRILQRVPNAILWLLRFPDVGESYLRATATAWAGPDVASRIMFTDVAPKAQHISRARVCDLFLDTPECNAHTTAADVLWSGTPLLTLPRYEYKMCSRMAASILKGALPKTEEGVRAGKELIVKDEVEYEERAVRFGSELRYRDGKPVGRLGELRKLLYEARWNSALFDTRRWVRDLEEAYETAWRRWCRGEGGDIWLKGSHGRESREKGKGRE</sequence>
<feature type="compositionally biased region" description="Polar residues" evidence="9">
    <location>
        <begin position="320"/>
        <end position="336"/>
    </location>
</feature>
<feature type="region of interest" description="Disordered" evidence="9">
    <location>
        <begin position="261"/>
        <end position="355"/>
    </location>
</feature>
<dbReference type="FunFam" id="1.25.40.10:FF:000180">
    <property type="entry name" value="Related to UDP-N-acetylglucosaminyltransferase"/>
    <property type="match status" value="1"/>
</dbReference>
<evidence type="ECO:0000256" key="6">
    <source>
        <dbReference type="ARBA" id="ARBA00022737"/>
    </source>
</evidence>
<dbReference type="InterPro" id="IPR011990">
    <property type="entry name" value="TPR-like_helical_dom_sf"/>
</dbReference>
<dbReference type="Gene3D" id="3.40.50.11380">
    <property type="match status" value="1"/>
</dbReference>
<feature type="compositionally biased region" description="Low complexity" evidence="9">
    <location>
        <begin position="1"/>
        <end position="22"/>
    </location>
</feature>
<feature type="domain" description="O-GlcNAc transferase C-terminal" evidence="10">
    <location>
        <begin position="1168"/>
        <end position="1348"/>
    </location>
</feature>
<evidence type="ECO:0000256" key="5">
    <source>
        <dbReference type="ARBA" id="ARBA00022679"/>
    </source>
</evidence>
<dbReference type="InterPro" id="IPR019734">
    <property type="entry name" value="TPR_rpt"/>
</dbReference>
<evidence type="ECO:0000256" key="8">
    <source>
        <dbReference type="PROSITE-ProRule" id="PRU00339"/>
    </source>
</evidence>
<dbReference type="PROSITE" id="PS50293">
    <property type="entry name" value="TPR_REGION"/>
    <property type="match status" value="1"/>
</dbReference>
<comment type="pathway">
    <text evidence="1">Protein modification; protein glycosylation.</text>
</comment>
<keyword evidence="7 8" id="KW-0802">TPR repeat</keyword>
<feature type="compositionally biased region" description="Low complexity" evidence="9">
    <location>
        <begin position="31"/>
        <end position="51"/>
    </location>
</feature>
<proteinExistence type="inferred from homology"/>
<dbReference type="InterPro" id="IPR029489">
    <property type="entry name" value="OGT/SEC/SPY_C"/>
</dbReference>
<keyword evidence="4" id="KW-0328">Glycosyltransferase</keyword>
<feature type="repeat" description="TPR" evidence="8">
    <location>
        <begin position="932"/>
        <end position="965"/>
    </location>
</feature>
<evidence type="ECO:0000256" key="9">
    <source>
        <dbReference type="SAM" id="MobiDB-lite"/>
    </source>
</evidence>
<organism evidence="11 12">
    <name type="scientific">Aulographum hederae CBS 113979</name>
    <dbReference type="NCBI Taxonomy" id="1176131"/>
    <lineage>
        <taxon>Eukaryota</taxon>
        <taxon>Fungi</taxon>
        <taxon>Dikarya</taxon>
        <taxon>Ascomycota</taxon>
        <taxon>Pezizomycotina</taxon>
        <taxon>Dothideomycetes</taxon>
        <taxon>Pleosporomycetidae</taxon>
        <taxon>Aulographales</taxon>
        <taxon>Aulographaceae</taxon>
    </lineage>
</organism>
<evidence type="ECO:0000259" key="10">
    <source>
        <dbReference type="Pfam" id="PF13844"/>
    </source>
</evidence>
<dbReference type="OrthoDB" id="421121at2759"/>
<dbReference type="FunFam" id="3.40.50.11380:FF:000004">
    <property type="entry name" value="UDP-N-acetylglucosaminyltransferase (AFU_orthologue AFUA_1G03380)"/>
    <property type="match status" value="1"/>
</dbReference>
<evidence type="ECO:0000256" key="7">
    <source>
        <dbReference type="ARBA" id="ARBA00022803"/>
    </source>
</evidence>
<dbReference type="PANTHER" id="PTHR44998">
    <property type="match status" value="1"/>
</dbReference>
<evidence type="ECO:0000256" key="4">
    <source>
        <dbReference type="ARBA" id="ARBA00022676"/>
    </source>
</evidence>
<dbReference type="PROSITE" id="PS50005">
    <property type="entry name" value="TPR"/>
    <property type="match status" value="1"/>
</dbReference>
<protein>
    <recommendedName>
        <fullName evidence="3">protein O-GlcNAc transferase</fullName>
        <ecNumber evidence="3">2.4.1.255</ecNumber>
    </recommendedName>
</protein>
<feature type="domain" description="O-GlcNAc transferase C-terminal" evidence="10">
    <location>
        <begin position="1427"/>
        <end position="1628"/>
    </location>
</feature>
<keyword evidence="6" id="KW-0677">Repeat</keyword>
<dbReference type="FunFam" id="1.25.40.10:FF:000552">
    <property type="entry name" value="UDP-N-acetylglucosaminyltransferase (AFU_orthologue AFUA_1G03380)"/>
    <property type="match status" value="1"/>
</dbReference>
<dbReference type="SUPFAM" id="SSF48452">
    <property type="entry name" value="TPR-like"/>
    <property type="match status" value="1"/>
</dbReference>
<dbReference type="PANTHER" id="PTHR44998:SF1">
    <property type="entry name" value="UDP-N-ACETYLGLUCOSAMINE--PEPTIDE N-ACETYLGLUCOSAMINYLTRANSFERASE 110 KDA SUBUNIT"/>
    <property type="match status" value="1"/>
</dbReference>
<feature type="compositionally biased region" description="Polar residues" evidence="9">
    <location>
        <begin position="131"/>
        <end position="149"/>
    </location>
</feature>
<name>A0A6G1HHF0_9PEZI</name>
<dbReference type="SMART" id="SM00028">
    <property type="entry name" value="TPR"/>
    <property type="match status" value="3"/>
</dbReference>
<reference evidence="11" key="1">
    <citation type="journal article" date="2020" name="Stud. Mycol.">
        <title>101 Dothideomycetes genomes: a test case for predicting lifestyles and emergence of pathogens.</title>
        <authorList>
            <person name="Haridas S."/>
            <person name="Albert R."/>
            <person name="Binder M."/>
            <person name="Bloem J."/>
            <person name="Labutti K."/>
            <person name="Salamov A."/>
            <person name="Andreopoulos B."/>
            <person name="Baker S."/>
            <person name="Barry K."/>
            <person name="Bills G."/>
            <person name="Bluhm B."/>
            <person name="Cannon C."/>
            <person name="Castanera R."/>
            <person name="Culley D."/>
            <person name="Daum C."/>
            <person name="Ezra D."/>
            <person name="Gonzalez J."/>
            <person name="Henrissat B."/>
            <person name="Kuo A."/>
            <person name="Liang C."/>
            <person name="Lipzen A."/>
            <person name="Lutzoni F."/>
            <person name="Magnuson J."/>
            <person name="Mondo S."/>
            <person name="Nolan M."/>
            <person name="Ohm R."/>
            <person name="Pangilinan J."/>
            <person name="Park H.-J."/>
            <person name="Ramirez L."/>
            <person name="Alfaro M."/>
            <person name="Sun H."/>
            <person name="Tritt A."/>
            <person name="Yoshinaga Y."/>
            <person name="Zwiers L.-H."/>
            <person name="Turgeon B."/>
            <person name="Goodwin S."/>
            <person name="Spatafora J."/>
            <person name="Crous P."/>
            <person name="Grigoriev I."/>
        </authorList>
    </citation>
    <scope>NUCLEOTIDE SEQUENCE</scope>
    <source>
        <strain evidence="11">CBS 113979</strain>
    </source>
</reference>
<dbReference type="Gene3D" id="3.40.50.2000">
    <property type="entry name" value="Glycogen Phosphorylase B"/>
    <property type="match status" value="1"/>
</dbReference>
<dbReference type="EC" id="2.4.1.255" evidence="3"/>
<dbReference type="Gene3D" id="1.25.40.10">
    <property type="entry name" value="Tetratricopeptide repeat domain"/>
    <property type="match status" value="3"/>
</dbReference>
<dbReference type="EMBL" id="ML977137">
    <property type="protein sequence ID" value="KAF1992497.1"/>
    <property type="molecule type" value="Genomic_DNA"/>
</dbReference>
<keyword evidence="12" id="KW-1185">Reference proteome</keyword>
<dbReference type="FunFam" id="3.40.50.2000:FF:000110">
    <property type="entry name" value="UDP-N-acetylglucosaminyltransferase protein"/>
    <property type="match status" value="1"/>
</dbReference>
<comment type="similarity">
    <text evidence="2">Belongs to the glycosyltransferase 41 family. O-GlcNAc transferase subfamily.</text>
</comment>
<evidence type="ECO:0000256" key="1">
    <source>
        <dbReference type="ARBA" id="ARBA00004922"/>
    </source>
</evidence>
<dbReference type="Pfam" id="PF13844">
    <property type="entry name" value="Glyco_transf_41"/>
    <property type="match status" value="2"/>
</dbReference>
<evidence type="ECO:0000313" key="12">
    <source>
        <dbReference type="Proteomes" id="UP000800041"/>
    </source>
</evidence>